<organism evidence="8 9">
    <name type="scientific">Cucumis melo var. makuwa</name>
    <name type="common">Oriental melon</name>
    <dbReference type="NCBI Taxonomy" id="1194695"/>
    <lineage>
        <taxon>Eukaryota</taxon>
        <taxon>Viridiplantae</taxon>
        <taxon>Streptophyta</taxon>
        <taxon>Embryophyta</taxon>
        <taxon>Tracheophyta</taxon>
        <taxon>Spermatophyta</taxon>
        <taxon>Magnoliopsida</taxon>
        <taxon>eudicotyledons</taxon>
        <taxon>Gunneridae</taxon>
        <taxon>Pentapetalae</taxon>
        <taxon>rosids</taxon>
        <taxon>fabids</taxon>
        <taxon>Cucurbitales</taxon>
        <taxon>Cucurbitaceae</taxon>
        <taxon>Benincaseae</taxon>
        <taxon>Cucumis</taxon>
    </lineage>
</organism>
<dbReference type="InterPro" id="IPR012337">
    <property type="entry name" value="RNaseH-like_sf"/>
</dbReference>
<dbReference type="InterPro" id="IPR043502">
    <property type="entry name" value="DNA/RNA_pol_sf"/>
</dbReference>
<dbReference type="InterPro" id="IPR057670">
    <property type="entry name" value="SH3_retrovirus"/>
</dbReference>
<feature type="domain" description="GAG-pre-integrase" evidence="4">
    <location>
        <begin position="593"/>
        <end position="657"/>
    </location>
</feature>
<dbReference type="InterPro" id="IPR025724">
    <property type="entry name" value="GAG-pre-integrase_dom"/>
</dbReference>
<feature type="region of interest" description="Disordered" evidence="2">
    <location>
        <begin position="1260"/>
        <end position="1303"/>
    </location>
</feature>
<feature type="domain" description="Retroviral polymerase SH3-like" evidence="7">
    <location>
        <begin position="709"/>
        <end position="744"/>
    </location>
</feature>
<evidence type="ECO:0000259" key="4">
    <source>
        <dbReference type="Pfam" id="PF13976"/>
    </source>
</evidence>
<sequence>MIFFIKTLGGKAWRALVAGYDPPIIAVNGVSVPKPEVDWTNAEEQASVGNVRALNAIFNGVDLNVFKLINSCSTAKEAWKTLEVAYEGTSKVKISRLQLITSKFEALRMTEDESVSDYNKRVLKIANESLLLGEKIPDSKIVRKVLRSMSRKFDMKVTAIEEAHDITTLKLDELFGSLLTFEMATADRESKKGKGISFKSTHVNKEADCDTKANMDESIALLTKQFTNALRNLKNPNATECPTFLRKQKKNFRVTLSDEESVDSRDDDGNINAFAIRITDENTDDNSECSVESKNDELSIEKLKTLWKEDCEARTIQKESIQDLLEENEWLMSVISSLKLKLREVQNENDQILKSVKMLNSGAKNLDSILKTGHNGSQRYGLGFVSSASSSKATSEIKFVPASMRVEYDTIHLETGIRASVKSLGRTYYYCGQKGHIRSICYKLRQDQLRQQKHWNRSCAQPCMVWRIKYIERCKIAFTSVQTADDVWYFDSGCSRHMTGNRSYFMNLNDCVIGHVTFGDGAKGKIIAKGNINKDDLPRLNDVRYVDGLKANLISINQLCDQGYKVSFDDIGCVVMNKENQICMSGKRQADNCYHWNSNMSDTCELIRSDQTWLWHRKLEHASMRGLEKVIKNKAVVGIPDLDVNGNFFCGDCQIGKRFVLVVVDDYTRYTWVYFLKGKTDMVEICKNLCLKLQREKEKKITRIRSDHEQGIFLGYSQNSQAYRVYNNRSDSVMETINVVINDLDSSIKQMNDEEDETPNMSEVRTMSIVEESKADNSSNGPASSIIGDPSVGMQTRRKDKIDYLKMVADLYYIFTIEPSTVDSVIKDEYWLNAMQEELLQFRRNNIWTLVAQGYTQVEGVDFDETFALVARLEAIRLLLGISCIQKFKLYQMDVKSAFLNGYLNGEVYVAQPKGFVDFEHPKHVYKLNKALYGLKQAPRAWYNRLTVYLRGRGYSRGEIDKTLFIHRKSDQLLVAQIYVDDIIFGGFPQDLVNNFINIMQSEFEMSMVGELSCFLGLQIKQKNDSIFISQEKSIVGSLLYLTASRSDIAYAVGICARYQTDPRITHLEVVKRILKYVHGISDFGMMYSYNTTPTLVGYFDVDWAGSTDDRKIHHVRVRDRRFKSTPPRRPYWLPSEKVQGEATSRLQESLRSEAMPKVGESAAPVSPTVHAHRAFEATSQLQPRGSLLIPPGSIHSQESSSTEGVFIPTLGDPRCSPAIPSGHSPSVHPSLSKLPTLQPDAVPAHILEIATACASFNQTEIPPEDISPPTDDPIAPSSEGRTKSPKGPKPPKRKTQQVRRNVTTKIGRKKIPANVPSVPIDGISFHHKESVQRWKFVMERRIIDELIKEFIVNLPDEFNDPSSADYQTVHNRGFKFVISLAVINGFLGNTVDIDCSPSCLTNELLATVLSEGTLSTWPVNGIPAAALSVKYAILHKIGIGNWFPSLHASSISAALGTFLYQICNDDKVDTGVFIYNQLLRHVGSFGVKVPIAFPRLFSSLLLHLNGVVLTTSDAPGPEPKTIALRYRLFQGSHMPDIDHDVHPTQGPHIFDTTDWDDSPEGFYVNRELATRIINSLTAESRAMTNSITLLSERRLEVDAFIRHLKSSTPSTSRQQPPSG</sequence>
<dbReference type="Pfam" id="PF14223">
    <property type="entry name" value="Retrotran_gag_2"/>
    <property type="match status" value="1"/>
</dbReference>
<feature type="domain" description="Retrovirus-related Pol polyprotein from transposon TNT 1-94-like beta-barrel" evidence="6">
    <location>
        <begin position="488"/>
        <end position="564"/>
    </location>
</feature>
<protein>
    <submittedName>
        <fullName evidence="8">F5J5.1</fullName>
    </submittedName>
</protein>
<dbReference type="GO" id="GO:0004190">
    <property type="term" value="F:aspartic-type endopeptidase activity"/>
    <property type="evidence" value="ECO:0007669"/>
    <property type="project" value="UniProtKB-KW"/>
</dbReference>
<dbReference type="Pfam" id="PF20167">
    <property type="entry name" value="Transposase_32"/>
    <property type="match status" value="1"/>
</dbReference>
<dbReference type="GO" id="GO:0003676">
    <property type="term" value="F:nucleic acid binding"/>
    <property type="evidence" value="ECO:0007669"/>
    <property type="project" value="InterPro"/>
</dbReference>
<reference evidence="8 9" key="1">
    <citation type="submission" date="2019-08" db="EMBL/GenBank/DDBJ databases">
        <title>Draft genome sequences of two oriental melons (Cucumis melo L. var makuwa).</title>
        <authorList>
            <person name="Kwon S.-Y."/>
        </authorList>
    </citation>
    <scope>NUCLEOTIDE SEQUENCE [LARGE SCALE GENOMIC DNA]</scope>
    <source>
        <strain evidence="9">cv. SW 3</strain>
        <tissue evidence="8">Leaf</tissue>
    </source>
</reference>
<feature type="domain" description="Reverse transcriptase Ty1/copia-type" evidence="3">
    <location>
        <begin position="849"/>
        <end position="1033"/>
    </location>
</feature>
<proteinExistence type="predicted"/>
<evidence type="ECO:0000259" key="3">
    <source>
        <dbReference type="Pfam" id="PF07727"/>
    </source>
</evidence>
<evidence type="ECO:0000313" key="9">
    <source>
        <dbReference type="Proteomes" id="UP000321393"/>
    </source>
</evidence>
<dbReference type="Proteomes" id="UP000321393">
    <property type="component" value="Unassembled WGS sequence"/>
</dbReference>
<name>A0A5A7T169_CUCMM</name>
<dbReference type="InterPro" id="IPR036397">
    <property type="entry name" value="RNaseH_sf"/>
</dbReference>
<comment type="caution">
    <text evidence="8">The sequence shown here is derived from an EMBL/GenBank/DDBJ whole genome shotgun (WGS) entry which is preliminary data.</text>
</comment>
<dbReference type="InterPro" id="IPR046796">
    <property type="entry name" value="Transposase_32_dom"/>
</dbReference>
<dbReference type="OrthoDB" id="1408312at2759"/>
<keyword evidence="1" id="KW-0645">Protease</keyword>
<evidence type="ECO:0000313" key="8">
    <source>
        <dbReference type="EMBL" id="KAA0035966.1"/>
    </source>
</evidence>
<dbReference type="InterPro" id="IPR013103">
    <property type="entry name" value="RVT_2"/>
</dbReference>
<dbReference type="Gene3D" id="3.30.420.10">
    <property type="entry name" value="Ribonuclease H-like superfamily/Ribonuclease H"/>
    <property type="match status" value="1"/>
</dbReference>
<dbReference type="EMBL" id="SSTE01019881">
    <property type="protein sequence ID" value="KAA0035966.1"/>
    <property type="molecule type" value="Genomic_DNA"/>
</dbReference>
<accession>A0A5A7T169</accession>
<keyword evidence="1" id="KW-0064">Aspartyl protease</keyword>
<evidence type="ECO:0000259" key="7">
    <source>
        <dbReference type="Pfam" id="PF25597"/>
    </source>
</evidence>
<dbReference type="Pfam" id="PF25597">
    <property type="entry name" value="SH3_retrovirus"/>
    <property type="match status" value="1"/>
</dbReference>
<feature type="domain" description="Putative plant transposon protein" evidence="5">
    <location>
        <begin position="1339"/>
        <end position="1503"/>
    </location>
</feature>
<evidence type="ECO:0000259" key="6">
    <source>
        <dbReference type="Pfam" id="PF22936"/>
    </source>
</evidence>
<evidence type="ECO:0000256" key="2">
    <source>
        <dbReference type="SAM" id="MobiDB-lite"/>
    </source>
</evidence>
<evidence type="ECO:0000256" key="1">
    <source>
        <dbReference type="ARBA" id="ARBA00022750"/>
    </source>
</evidence>
<dbReference type="Pfam" id="PF07727">
    <property type="entry name" value="RVT_2"/>
    <property type="match status" value="1"/>
</dbReference>
<evidence type="ECO:0000259" key="5">
    <source>
        <dbReference type="Pfam" id="PF20167"/>
    </source>
</evidence>
<dbReference type="PANTHER" id="PTHR35317:SF28">
    <property type="entry name" value="ZINC FINGER, CCHC-TYPE, RIBONUCLEASE H-LIKE DOMAIN, GAG-PRE-INTEGRASE DOMAIN PROTEIN-RELATED"/>
    <property type="match status" value="1"/>
</dbReference>
<dbReference type="SUPFAM" id="SSF53098">
    <property type="entry name" value="Ribonuclease H-like"/>
    <property type="match status" value="1"/>
</dbReference>
<dbReference type="SUPFAM" id="SSF56672">
    <property type="entry name" value="DNA/RNA polymerases"/>
    <property type="match status" value="1"/>
</dbReference>
<dbReference type="Pfam" id="PF22936">
    <property type="entry name" value="Pol_BBD"/>
    <property type="match status" value="1"/>
</dbReference>
<feature type="compositionally biased region" description="Basic residues" evidence="2">
    <location>
        <begin position="1284"/>
        <end position="1298"/>
    </location>
</feature>
<gene>
    <name evidence="8" type="ORF">E6C27_scaffold56G001730</name>
</gene>
<keyword evidence="1" id="KW-0378">Hydrolase</keyword>
<dbReference type="Pfam" id="PF13976">
    <property type="entry name" value="gag_pre-integrs"/>
    <property type="match status" value="1"/>
</dbReference>
<dbReference type="PANTHER" id="PTHR35317">
    <property type="entry name" value="OS04G0629600 PROTEIN"/>
    <property type="match status" value="1"/>
</dbReference>
<dbReference type="InterPro" id="IPR054722">
    <property type="entry name" value="PolX-like_BBD"/>
</dbReference>